<evidence type="ECO:0000313" key="2">
    <source>
        <dbReference type="EMBL" id="CAD8688085.1"/>
    </source>
</evidence>
<comment type="subcellular location">
    <subcellularLocation>
        <location evidence="1">Cytoplasm</location>
        <location evidence="1">Cytoskeleton</location>
        <location evidence="1">Cilium axoneme</location>
    </subcellularLocation>
</comment>
<dbReference type="EMBL" id="HBFB01024545">
    <property type="protein sequence ID" value="CAD8688085.1"/>
    <property type="molecule type" value="Transcribed_RNA"/>
</dbReference>
<name>A0A7S0WW73_9CHLO</name>
<dbReference type="SUPFAM" id="SSF52047">
    <property type="entry name" value="RNI-like"/>
    <property type="match status" value="1"/>
</dbReference>
<gene>
    <name evidence="2" type="ORF">CLEI1391_LOCUS13783</name>
</gene>
<sequence>MQQLVEHGSKDLHELRTLCKESRRLAFQVAPRIAYTVTAEHLHSEQDPFQALEQVAYRDEDLELVLHLNIGTARSRVLYHLLLHDSKPWKAVRSLRLNNIGDPVAGVLAGLLPVCNNLQILHLEGPWQLRVDDLSSATVPHLQQLHLGPAVTITPSAASNQAHHSPKLTRLHLATWQQLQLVRQAGLGAQLTHLSITAAEGGAPGAAARRGS</sequence>
<dbReference type="AlphaFoldDB" id="A0A7S0WW73"/>
<evidence type="ECO:0000256" key="1">
    <source>
        <dbReference type="ARBA" id="ARBA00004430"/>
    </source>
</evidence>
<dbReference type="Gene3D" id="3.80.10.10">
    <property type="entry name" value="Ribonuclease Inhibitor"/>
    <property type="match status" value="1"/>
</dbReference>
<dbReference type="InterPro" id="IPR032675">
    <property type="entry name" value="LRR_dom_sf"/>
</dbReference>
<protein>
    <submittedName>
        <fullName evidence="2">Uncharacterized protein</fullName>
    </submittedName>
</protein>
<reference evidence="2" key="1">
    <citation type="submission" date="2021-01" db="EMBL/GenBank/DDBJ databases">
        <authorList>
            <person name="Corre E."/>
            <person name="Pelletier E."/>
            <person name="Niang G."/>
            <person name="Scheremetjew M."/>
            <person name="Finn R."/>
            <person name="Kale V."/>
            <person name="Holt S."/>
            <person name="Cochrane G."/>
            <person name="Meng A."/>
            <person name="Brown T."/>
            <person name="Cohen L."/>
        </authorList>
    </citation>
    <scope>NUCLEOTIDE SEQUENCE</scope>
    <source>
        <strain evidence="2">SAG 11-49</strain>
    </source>
</reference>
<dbReference type="GO" id="GO:0005930">
    <property type="term" value="C:axoneme"/>
    <property type="evidence" value="ECO:0007669"/>
    <property type="project" value="UniProtKB-SubCell"/>
</dbReference>
<proteinExistence type="predicted"/>
<organism evidence="2">
    <name type="scientific">Chlamydomonas leiostraca</name>
    <dbReference type="NCBI Taxonomy" id="1034604"/>
    <lineage>
        <taxon>Eukaryota</taxon>
        <taxon>Viridiplantae</taxon>
        <taxon>Chlorophyta</taxon>
        <taxon>core chlorophytes</taxon>
        <taxon>Chlorophyceae</taxon>
        <taxon>CS clade</taxon>
        <taxon>Chlamydomonadales</taxon>
        <taxon>Chlamydomonadaceae</taxon>
        <taxon>Chlamydomonas</taxon>
    </lineage>
</organism>
<accession>A0A7S0WW73</accession>